<keyword evidence="3" id="KW-1003">Cell membrane</keyword>
<comment type="subcellular location">
    <subcellularLocation>
        <location evidence="1">Cell membrane</location>
        <topology evidence="1">Multi-pass membrane protein</topology>
    </subcellularLocation>
</comment>
<accession>A0ABW2R1V6</accession>
<feature type="transmembrane region" description="Helical" evidence="7">
    <location>
        <begin position="57"/>
        <end position="77"/>
    </location>
</feature>
<dbReference type="Proteomes" id="UP001596473">
    <property type="component" value="Unassembled WGS sequence"/>
</dbReference>
<evidence type="ECO:0000256" key="4">
    <source>
        <dbReference type="ARBA" id="ARBA00022692"/>
    </source>
</evidence>
<feature type="transmembrane region" description="Helical" evidence="7">
    <location>
        <begin position="12"/>
        <end position="29"/>
    </location>
</feature>
<keyword evidence="5 7" id="KW-1133">Transmembrane helix</keyword>
<evidence type="ECO:0000256" key="2">
    <source>
        <dbReference type="ARBA" id="ARBA00022448"/>
    </source>
</evidence>
<name>A0ABW2R1V6_9NEIS</name>
<evidence type="ECO:0000256" key="6">
    <source>
        <dbReference type="ARBA" id="ARBA00023136"/>
    </source>
</evidence>
<reference evidence="9" key="1">
    <citation type="journal article" date="2019" name="Int. J. Syst. Evol. Microbiol.">
        <title>The Global Catalogue of Microorganisms (GCM) 10K type strain sequencing project: providing services to taxonomists for standard genome sequencing and annotation.</title>
        <authorList>
            <consortium name="The Broad Institute Genomics Platform"/>
            <consortium name="The Broad Institute Genome Sequencing Center for Infectious Disease"/>
            <person name="Wu L."/>
            <person name="Ma J."/>
        </authorList>
    </citation>
    <scope>NUCLEOTIDE SEQUENCE [LARGE SCALE GENOMIC DNA]</scope>
    <source>
        <strain evidence="9">CCUG 62945</strain>
    </source>
</reference>
<dbReference type="Pfam" id="PF04632">
    <property type="entry name" value="FUSC"/>
    <property type="match status" value="1"/>
</dbReference>
<evidence type="ECO:0000256" key="5">
    <source>
        <dbReference type="ARBA" id="ARBA00022989"/>
    </source>
</evidence>
<proteinExistence type="predicted"/>
<feature type="transmembrane region" description="Helical" evidence="7">
    <location>
        <begin position="433"/>
        <end position="451"/>
    </location>
</feature>
<feature type="transmembrane region" description="Helical" evidence="7">
    <location>
        <begin position="407"/>
        <end position="427"/>
    </location>
</feature>
<evidence type="ECO:0000313" key="9">
    <source>
        <dbReference type="Proteomes" id="UP001596473"/>
    </source>
</evidence>
<evidence type="ECO:0000313" key="8">
    <source>
        <dbReference type="EMBL" id="MFC7421887.1"/>
    </source>
</evidence>
<gene>
    <name evidence="8" type="ORF">ACFQNF_18660</name>
</gene>
<comment type="caution">
    <text evidence="8">The sequence shown here is derived from an EMBL/GenBank/DDBJ whole genome shotgun (WGS) entry which is preliminary data.</text>
</comment>
<feature type="transmembrane region" description="Helical" evidence="7">
    <location>
        <begin position="83"/>
        <end position="101"/>
    </location>
</feature>
<evidence type="ECO:0000256" key="7">
    <source>
        <dbReference type="SAM" id="Phobius"/>
    </source>
</evidence>
<feature type="transmembrane region" description="Helical" evidence="7">
    <location>
        <begin position="381"/>
        <end position="398"/>
    </location>
</feature>
<keyword evidence="6 7" id="KW-0472">Membrane</keyword>
<evidence type="ECO:0000256" key="3">
    <source>
        <dbReference type="ARBA" id="ARBA00022475"/>
    </source>
</evidence>
<dbReference type="PANTHER" id="PTHR30509">
    <property type="entry name" value="P-HYDROXYBENZOIC ACID EFFLUX PUMP SUBUNIT-RELATED"/>
    <property type="match status" value="1"/>
</dbReference>
<organism evidence="8 9">
    <name type="scientific">Iodobacter arcticus</name>
    <dbReference type="NCBI Taxonomy" id="590593"/>
    <lineage>
        <taxon>Bacteria</taxon>
        <taxon>Pseudomonadati</taxon>
        <taxon>Pseudomonadota</taxon>
        <taxon>Betaproteobacteria</taxon>
        <taxon>Neisseriales</taxon>
        <taxon>Chitinibacteraceae</taxon>
        <taxon>Iodobacter</taxon>
    </lineage>
</organism>
<feature type="transmembrane region" description="Helical" evidence="7">
    <location>
        <begin position="108"/>
        <end position="132"/>
    </location>
</feature>
<feature type="transmembrane region" description="Helical" evidence="7">
    <location>
        <begin position="144"/>
        <end position="167"/>
    </location>
</feature>
<dbReference type="RefSeq" id="WP_380189544.1">
    <property type="nucleotide sequence ID" value="NZ_JBHTBQ010000044.1"/>
</dbReference>
<sequence length="678" mass="73237">MKLPTFGEISFSLKSFAAAMLALYIAFSMDLPRPFWAMLTAYIVAHPFSGAVRSKAIYRVIGTVLGSVVALLLVPNLVNSPELLLLALALWISLCIYVSLLDRTPRSYTFLLAGYTCALIGFPSVSMPGAIFDVALARVEEITLGIVCATLIHSLILPVPVGPNLLARIDEARDKARTWILDVLKSSKDNDSDRRKMAGTISELRLLATHLPFDTSRLSWASRLVNGLCDQLALALPLLYAIEDRKLALGEIPPEWQALLNRIAAWIEAGTDAAQADALYAEIAAINPKANAQSTWQDVLLINLGTRLTALIQCCTHAAEIRRAMNQSSSILSADLEKILIKTNTDKLHRDRGLAFRSALTAFLAITLSGAFWIASAWPSGMMAPVMAAIACSLFAALDDPAPAIKATFILTVVTIPLSAFYLLVALPATHSFGMLAMLMFPVFFILGIFMMRPASAFPALMITLVLASTLALQDTAMADMNTFLNNKFGELAGIASALVVTGLIRSLSGEWVVNRLLLAGWQDLAKLGKAATPDKAFASRMIDRLGLLAPRLATLSDPSPAASVLNDLRIGHEMTILIQHQDQLPLHIQPLLTQLSQYFAGRAKQAIPSTNLLSQLDSTLRGAIQETASAAQLALIAALVGIRRDLFPDTVANLSHQPIADLSQQAIALPNHQDEKP</sequence>
<dbReference type="PANTHER" id="PTHR30509:SF9">
    <property type="entry name" value="MULTIDRUG RESISTANCE PROTEIN MDTO"/>
    <property type="match status" value="1"/>
</dbReference>
<keyword evidence="4 7" id="KW-0812">Transmembrane</keyword>
<evidence type="ECO:0000256" key="1">
    <source>
        <dbReference type="ARBA" id="ARBA00004651"/>
    </source>
</evidence>
<protein>
    <submittedName>
        <fullName evidence="8">FUSC family protein</fullName>
    </submittedName>
</protein>
<feature type="transmembrane region" description="Helical" evidence="7">
    <location>
        <begin position="354"/>
        <end position="375"/>
    </location>
</feature>
<dbReference type="InterPro" id="IPR006726">
    <property type="entry name" value="PHBA_efflux_AaeB/fusaric-R"/>
</dbReference>
<dbReference type="EMBL" id="JBHTBQ010000044">
    <property type="protein sequence ID" value="MFC7421887.1"/>
    <property type="molecule type" value="Genomic_DNA"/>
</dbReference>
<keyword evidence="9" id="KW-1185">Reference proteome</keyword>
<feature type="transmembrane region" description="Helical" evidence="7">
    <location>
        <begin position="458"/>
        <end position="477"/>
    </location>
</feature>
<keyword evidence="2" id="KW-0813">Transport</keyword>